<organism evidence="2 3">
    <name type="scientific">Pseudomonas citronellolis</name>
    <dbReference type="NCBI Taxonomy" id="53408"/>
    <lineage>
        <taxon>Bacteria</taxon>
        <taxon>Pseudomonadati</taxon>
        <taxon>Pseudomonadota</taxon>
        <taxon>Gammaproteobacteria</taxon>
        <taxon>Pseudomonadales</taxon>
        <taxon>Pseudomonadaceae</taxon>
        <taxon>Pseudomonas</taxon>
    </lineage>
</organism>
<accession>A0A1A9KP84</accession>
<feature type="signal peptide" evidence="1">
    <location>
        <begin position="1"/>
        <end position="19"/>
    </location>
</feature>
<dbReference type="InterPro" id="IPR036249">
    <property type="entry name" value="Thioredoxin-like_sf"/>
</dbReference>
<dbReference type="InterPro" id="IPR011990">
    <property type="entry name" value="TPR-like_helical_dom_sf"/>
</dbReference>
<dbReference type="SUPFAM" id="SSF52833">
    <property type="entry name" value="Thioredoxin-like"/>
    <property type="match status" value="1"/>
</dbReference>
<dbReference type="AlphaFoldDB" id="A0A1A9KP84"/>
<dbReference type="Proteomes" id="UP000077748">
    <property type="component" value="Plasmid pRBL16"/>
</dbReference>
<dbReference type="RefSeq" id="WP_010792894.1">
    <property type="nucleotide sequence ID" value="NZ_CP015879.1"/>
</dbReference>
<dbReference type="EMBL" id="CP015879">
    <property type="protein sequence ID" value="ANI18793.1"/>
    <property type="molecule type" value="Genomic_DNA"/>
</dbReference>
<evidence type="ECO:0000313" key="2">
    <source>
        <dbReference type="EMBL" id="ANI18793.1"/>
    </source>
</evidence>
<geneLocation type="plasmid" evidence="3">
    <name>prbl16</name>
</geneLocation>
<gene>
    <name evidence="2" type="ORF">A9C11_32565</name>
</gene>
<evidence type="ECO:0008006" key="4">
    <source>
        <dbReference type="Google" id="ProtNLM"/>
    </source>
</evidence>
<dbReference type="Gene3D" id="1.25.40.10">
    <property type="entry name" value="Tetratricopeptide repeat domain"/>
    <property type="match status" value="1"/>
</dbReference>
<proteinExistence type="predicted"/>
<dbReference type="SUPFAM" id="SSF81901">
    <property type="entry name" value="HCP-like"/>
    <property type="match status" value="1"/>
</dbReference>
<keyword evidence="2" id="KW-0614">Plasmid</keyword>
<protein>
    <recommendedName>
        <fullName evidence="4">Sel1 repeat family protein</fullName>
    </recommendedName>
</protein>
<evidence type="ECO:0000256" key="1">
    <source>
        <dbReference type="SAM" id="SignalP"/>
    </source>
</evidence>
<feature type="chain" id="PRO_5008391939" description="Sel1 repeat family protein" evidence="1">
    <location>
        <begin position="20"/>
        <end position="267"/>
    </location>
</feature>
<sequence length="267" mass="29094">MRVFLLLLSSLLISTSLNAAEKGPSEDQRVGEGLVLMLKGENQKAWDLLFPEAKAGNVTAMYHLGMMMMRATNTPDHLQRAKTFFEAAAKRGHKGSEAMLLQVQKSLAAATPGTLPSIAGRSGLPVPADLEGAKRQAERMRQQVGRFIDPLREAAAEVTIMSFVSDNSDAVEKIRSAIDEVRARFGDRVDAQFYVVIDQATWDPKRVFNQQSGQLPMLGFTPDMGGRIASQYGVRSTPALVLIPKNGQPRVVNNPASLVADLTSFLN</sequence>
<reference evidence="2 3" key="1">
    <citation type="submission" date="2016-05" db="EMBL/GenBank/DDBJ databases">
        <title>Genome Sequence of Pseudomonas citronellolis Strain SJTE-3, an Estrogens and Persistent Organic Pollutants degradation strain.</title>
        <authorList>
            <person name="Liang R."/>
        </authorList>
    </citation>
    <scope>NUCLEOTIDE SEQUENCE [LARGE SCALE GENOMIC DNA]</scope>
    <source>
        <strain evidence="2 3">SJTE-3</strain>
        <plasmid evidence="3">Plasmid prbl16</plasmid>
    </source>
</reference>
<dbReference type="GeneID" id="93444830"/>
<name>A0A1A9KP84_9PSED</name>
<evidence type="ECO:0000313" key="3">
    <source>
        <dbReference type="Proteomes" id="UP000077748"/>
    </source>
</evidence>
<keyword evidence="1" id="KW-0732">Signal</keyword>
<dbReference type="Gene3D" id="3.40.30.10">
    <property type="entry name" value="Glutaredoxin"/>
    <property type="match status" value="1"/>
</dbReference>